<proteinExistence type="predicted"/>
<reference evidence="3" key="1">
    <citation type="submission" date="2022-11" db="UniProtKB">
        <authorList>
            <consortium name="WormBaseParasite"/>
        </authorList>
    </citation>
    <scope>IDENTIFICATION</scope>
</reference>
<name>A0A914X9V7_9BILA</name>
<dbReference type="WBParaSite" id="PSAMB.scaffold7029size8373.g29532.t1">
    <property type="protein sequence ID" value="PSAMB.scaffold7029size8373.g29532.t1"/>
    <property type="gene ID" value="PSAMB.scaffold7029size8373.g29532"/>
</dbReference>
<feature type="region of interest" description="Disordered" evidence="1">
    <location>
        <begin position="1"/>
        <end position="50"/>
    </location>
</feature>
<feature type="compositionally biased region" description="Basic residues" evidence="1">
    <location>
        <begin position="40"/>
        <end position="50"/>
    </location>
</feature>
<feature type="compositionally biased region" description="Basic and acidic residues" evidence="1">
    <location>
        <begin position="1"/>
        <end position="23"/>
    </location>
</feature>
<protein>
    <submittedName>
        <fullName evidence="3">Uncharacterized protein</fullName>
    </submittedName>
</protein>
<evidence type="ECO:0000313" key="2">
    <source>
        <dbReference type="Proteomes" id="UP000887566"/>
    </source>
</evidence>
<accession>A0A914X9V7</accession>
<sequence>MDGVGDRRDAVGRRQGRVDDTGGRRMGRKGPLAATDYKRPVSKARRRPKGNRGYWLGALWRSWVSVAGISSSPPNELIPSSLGHTSSLRPPLVSVQWVSVAGLSSSPPNELIPSSVAVVVVGRHKIDVVSVSCRRLLHSLMALLAPSA</sequence>
<dbReference type="AlphaFoldDB" id="A0A914X9V7"/>
<organism evidence="2 3">
    <name type="scientific">Plectus sambesii</name>
    <dbReference type="NCBI Taxonomy" id="2011161"/>
    <lineage>
        <taxon>Eukaryota</taxon>
        <taxon>Metazoa</taxon>
        <taxon>Ecdysozoa</taxon>
        <taxon>Nematoda</taxon>
        <taxon>Chromadorea</taxon>
        <taxon>Plectida</taxon>
        <taxon>Plectina</taxon>
        <taxon>Plectoidea</taxon>
        <taxon>Plectidae</taxon>
        <taxon>Plectus</taxon>
    </lineage>
</organism>
<keyword evidence="2" id="KW-1185">Reference proteome</keyword>
<dbReference type="Proteomes" id="UP000887566">
    <property type="component" value="Unplaced"/>
</dbReference>
<evidence type="ECO:0000256" key="1">
    <source>
        <dbReference type="SAM" id="MobiDB-lite"/>
    </source>
</evidence>
<evidence type="ECO:0000313" key="3">
    <source>
        <dbReference type="WBParaSite" id="PSAMB.scaffold7029size8373.g29532.t1"/>
    </source>
</evidence>